<evidence type="ECO:0000256" key="1">
    <source>
        <dbReference type="ARBA" id="ARBA00006129"/>
    </source>
</evidence>
<dbReference type="InterPro" id="IPR038152">
    <property type="entry name" value="Carbam_trans_C_sf"/>
</dbReference>
<dbReference type="EMBL" id="QRDT01000005">
    <property type="protein sequence ID" value="RED38069.1"/>
    <property type="molecule type" value="Genomic_DNA"/>
</dbReference>
<organism evidence="5 6">
    <name type="scientific">Rhodopseudomonas pentothenatexigens</name>
    <dbReference type="NCBI Taxonomy" id="999699"/>
    <lineage>
        <taxon>Bacteria</taxon>
        <taxon>Pseudomonadati</taxon>
        <taxon>Pseudomonadota</taxon>
        <taxon>Alphaproteobacteria</taxon>
        <taxon>Hyphomicrobiales</taxon>
        <taxon>Nitrobacteraceae</taxon>
        <taxon>Rhodopseudomonas</taxon>
    </lineage>
</organism>
<dbReference type="Gene3D" id="3.90.870.20">
    <property type="entry name" value="Carbamoyltransferase, C-terminal domain"/>
    <property type="match status" value="1"/>
</dbReference>
<dbReference type="InterPro" id="IPR031730">
    <property type="entry name" value="Carbam_trans_C"/>
</dbReference>
<dbReference type="SUPFAM" id="SSF53067">
    <property type="entry name" value="Actin-like ATPase domain"/>
    <property type="match status" value="1"/>
</dbReference>
<dbReference type="InterPro" id="IPR051338">
    <property type="entry name" value="NodU/CmcH_Carbamoyltrnsfr"/>
</dbReference>
<dbReference type="Gene3D" id="3.30.420.40">
    <property type="match status" value="2"/>
</dbReference>
<comment type="similarity">
    <text evidence="1">Belongs to the NodU/CmcH family.</text>
</comment>
<feature type="domain" description="Carbamoyltransferase" evidence="2">
    <location>
        <begin position="37"/>
        <end position="98"/>
    </location>
</feature>
<evidence type="ECO:0000259" key="2">
    <source>
        <dbReference type="Pfam" id="PF02543"/>
    </source>
</evidence>
<feature type="domain" description="Carbamoyltransferase C-terminal" evidence="3">
    <location>
        <begin position="434"/>
        <end position="603"/>
    </location>
</feature>
<dbReference type="Pfam" id="PF02543">
    <property type="entry name" value="Carbam_trans_N"/>
    <property type="match status" value="2"/>
</dbReference>
<keyword evidence="5" id="KW-0808">Transferase</keyword>
<name>A0A336JR69_9BRAD</name>
<evidence type="ECO:0000313" key="4">
    <source>
        <dbReference type="EMBL" id="RED38069.1"/>
    </source>
</evidence>
<dbReference type="InterPro" id="IPR003696">
    <property type="entry name" value="Carbtransf_dom"/>
</dbReference>
<dbReference type="EMBL" id="UFQQ01000005">
    <property type="protein sequence ID" value="SSW90094.1"/>
    <property type="molecule type" value="Genomic_DNA"/>
</dbReference>
<feature type="domain" description="Carbamoyltransferase" evidence="2">
    <location>
        <begin position="139"/>
        <end position="378"/>
    </location>
</feature>
<dbReference type="AlphaFoldDB" id="A0A336JR69"/>
<dbReference type="GO" id="GO:0016740">
    <property type="term" value="F:transferase activity"/>
    <property type="evidence" value="ECO:0007669"/>
    <property type="project" value="UniProtKB-KW"/>
</dbReference>
<protein>
    <submittedName>
        <fullName evidence="5">Carbamoyltransferase</fullName>
    </submittedName>
</protein>
<reference evidence="5 6" key="1">
    <citation type="submission" date="2017-08" db="EMBL/GenBank/DDBJ databases">
        <authorList>
            <person name="de Groot N.N."/>
        </authorList>
    </citation>
    <scope>NUCLEOTIDE SEQUENCE [LARGE SCALE GENOMIC DNA]</scope>
    <source>
        <strain evidence="5 6">JA575</strain>
    </source>
</reference>
<gene>
    <name evidence="4" type="ORF">BJ125_105148</name>
    <name evidence="5" type="ORF">SAMN05892882_105148</name>
</gene>
<dbReference type="CDD" id="cd24033">
    <property type="entry name" value="ASKHA_NBD_NodU_CmcH-like_N"/>
    <property type="match status" value="1"/>
</dbReference>
<dbReference type="Pfam" id="PF16861">
    <property type="entry name" value="Carbam_trans_C"/>
    <property type="match status" value="1"/>
</dbReference>
<proteinExistence type="inferred from homology"/>
<sequence length="630" mass="71251">MNRIPMRTDCQMRRPRLVRGSAARSEKQPMPRQHTYILGLNTYDHDVSACLLRDGEIAFGIAKERITREKHASGFYKEVVDYCLNAEGITMADVDLVVRNCYILPVPEMEDRLIFQDMPGFLPEYERGEATKHPLFRNHTNKVATISHHLAHAYSAFAPCPFEEGVVMIVDGVGSYRADVDEQFPGDQGSPLARESESYYKFSGTKLECLKKVWMEPERGFLSDEFYNMPGLGAYYSRASTYVFGDWNKCGELMGLAPYGRPGAMPPMLQFENNKLTVPRWTPELNQPYIMDSAGKWEDNPSMRHWEDLAWRVQDDTERVLLERARWLRETTGAKNLCIAGGVALNCVANGRIAREAGFDNVWIQPAAGDDGIAIGCAYYGHLVIQQKPRGFEMKHAYIGRPYSDAEVEDATKRFFVKPQVNVVRSSEVYKQTARLLADQKVIGWFQSRSEFGPRALGHRSLLADPRKAEMKDILNSRVKHRQPFRPFAPIVLKERADEIFEGKGDSPFMLMAKPVAPAWRDKIPAVVHVDGSARVQTVDEETAPDLYYILKEFEALTGVPVLVNTSFNIKGEPIVETPRDAMACFLTTGIDHLVMHDTIVSKNKAHRFINPVLQVYSDVTNLVRSTTAA</sequence>
<evidence type="ECO:0000313" key="6">
    <source>
        <dbReference type="Proteomes" id="UP000252631"/>
    </source>
</evidence>
<dbReference type="Proteomes" id="UP000256343">
    <property type="component" value="Unassembled WGS sequence"/>
</dbReference>
<evidence type="ECO:0000313" key="5">
    <source>
        <dbReference type="EMBL" id="SSW90094.1"/>
    </source>
</evidence>
<dbReference type="PANTHER" id="PTHR34847">
    <property type="entry name" value="NODULATION PROTEIN U"/>
    <property type="match status" value="1"/>
</dbReference>
<dbReference type="PANTHER" id="PTHR34847:SF1">
    <property type="entry name" value="NODULATION PROTEIN U"/>
    <property type="match status" value="1"/>
</dbReference>
<dbReference type="Proteomes" id="UP000252631">
    <property type="component" value="Unassembled WGS sequence"/>
</dbReference>
<keyword evidence="7" id="KW-1185">Reference proteome</keyword>
<evidence type="ECO:0000259" key="3">
    <source>
        <dbReference type="Pfam" id="PF16861"/>
    </source>
</evidence>
<dbReference type="InterPro" id="IPR043129">
    <property type="entry name" value="ATPase_NBD"/>
</dbReference>
<evidence type="ECO:0000313" key="7">
    <source>
        <dbReference type="Proteomes" id="UP000256343"/>
    </source>
</evidence>
<accession>A0A336JR69</accession>
<reference evidence="4 7" key="2">
    <citation type="submission" date="2018-07" db="EMBL/GenBank/DDBJ databases">
        <title>Genomic Encyclopedia of Archaeal and Bacterial Type Strains, Phase II (KMG-II): from individual species to whole genera.</title>
        <authorList>
            <person name="Goeker M."/>
        </authorList>
    </citation>
    <scope>NUCLEOTIDE SEQUENCE [LARGE SCALE GENOMIC DNA]</scope>
    <source>
        <strain evidence="4 7">JA575</strain>
    </source>
</reference>